<sequence length="270" mass="30756">MKKHPVDDLFKRKLNNLEKAPSDNAWLRIREKQVPKRRVMGWVWYAAASTVVGLFGGYLVWQHSQTDVTVTNKQIVAKVQRQDSILPKAVDEKTVKTENTIAAVPKEKIKKESLVVRKAIEEKQVPEQRSLNEINEEQPALAKLETKQPAEKSMNNNTSSSVASLPKVTDWEPVKEENKTAAIAKVEAEPARTIVVAVESESDDPEERPKASKFSKVFRQLKNARAGERVDWEEVGFNPRTLVARVDDRLRSKEDKTSDKYQDSKERTKL</sequence>
<protein>
    <submittedName>
        <fullName evidence="3">Uncharacterized protein</fullName>
    </submittedName>
</protein>
<gene>
    <name evidence="3" type="ORF">DYBT9623_05111</name>
</gene>
<proteinExistence type="predicted"/>
<feature type="region of interest" description="Disordered" evidence="1">
    <location>
        <begin position="247"/>
        <end position="270"/>
    </location>
</feature>
<evidence type="ECO:0000256" key="2">
    <source>
        <dbReference type="SAM" id="Phobius"/>
    </source>
</evidence>
<organism evidence="3 4">
    <name type="scientific">Dyadobacter linearis</name>
    <dbReference type="NCBI Taxonomy" id="2823330"/>
    <lineage>
        <taxon>Bacteria</taxon>
        <taxon>Pseudomonadati</taxon>
        <taxon>Bacteroidota</taxon>
        <taxon>Cytophagia</taxon>
        <taxon>Cytophagales</taxon>
        <taxon>Spirosomataceae</taxon>
        <taxon>Dyadobacter</taxon>
    </lineage>
</organism>
<evidence type="ECO:0000256" key="1">
    <source>
        <dbReference type="SAM" id="MobiDB-lite"/>
    </source>
</evidence>
<feature type="region of interest" description="Disordered" evidence="1">
    <location>
        <begin position="146"/>
        <end position="166"/>
    </location>
</feature>
<comment type="caution">
    <text evidence="3">The sequence shown here is derived from an EMBL/GenBank/DDBJ whole genome shotgun (WGS) entry which is preliminary data.</text>
</comment>
<evidence type="ECO:0000313" key="3">
    <source>
        <dbReference type="EMBL" id="CAG5074428.1"/>
    </source>
</evidence>
<feature type="compositionally biased region" description="Polar residues" evidence="1">
    <location>
        <begin position="153"/>
        <end position="163"/>
    </location>
</feature>
<name>A0ABN7RIB0_9BACT</name>
<dbReference type="EMBL" id="CAJRAU010000010">
    <property type="protein sequence ID" value="CAG5074428.1"/>
    <property type="molecule type" value="Genomic_DNA"/>
</dbReference>
<reference evidence="3 4" key="1">
    <citation type="submission" date="2021-04" db="EMBL/GenBank/DDBJ databases">
        <authorList>
            <person name="Rodrigo-Torres L."/>
            <person name="Arahal R. D."/>
            <person name="Lucena T."/>
        </authorList>
    </citation>
    <scope>NUCLEOTIDE SEQUENCE [LARGE SCALE GENOMIC DNA]</scope>
    <source>
        <strain evidence="3 4">CECT 9623</strain>
    </source>
</reference>
<evidence type="ECO:0000313" key="4">
    <source>
        <dbReference type="Proteomes" id="UP000679725"/>
    </source>
</evidence>
<feature type="transmembrane region" description="Helical" evidence="2">
    <location>
        <begin position="42"/>
        <end position="61"/>
    </location>
</feature>
<keyword evidence="2" id="KW-0812">Transmembrane</keyword>
<keyword evidence="2" id="KW-1133">Transmembrane helix</keyword>
<accession>A0ABN7RIB0</accession>
<keyword evidence="4" id="KW-1185">Reference proteome</keyword>
<dbReference type="RefSeq" id="WP_215236351.1">
    <property type="nucleotide sequence ID" value="NZ_CAJRAU010000010.1"/>
</dbReference>
<keyword evidence="2" id="KW-0472">Membrane</keyword>
<dbReference type="Proteomes" id="UP000679725">
    <property type="component" value="Unassembled WGS sequence"/>
</dbReference>